<dbReference type="Gene3D" id="3.40.50.1820">
    <property type="entry name" value="alpha/beta hydrolase"/>
    <property type="match status" value="1"/>
</dbReference>
<dbReference type="InterPro" id="IPR029058">
    <property type="entry name" value="AB_hydrolase_fold"/>
</dbReference>
<dbReference type="PANTHER" id="PTHR11731:SF193">
    <property type="entry name" value="DIPEPTIDYL PEPTIDASE 9"/>
    <property type="match status" value="1"/>
</dbReference>
<dbReference type="AlphaFoldDB" id="A0A131YS98"/>
<proteinExistence type="predicted"/>
<dbReference type="GO" id="GO:0008239">
    <property type="term" value="F:dipeptidyl-peptidase activity"/>
    <property type="evidence" value="ECO:0007669"/>
    <property type="project" value="TreeGrafter"/>
</dbReference>
<dbReference type="Pfam" id="PF00930">
    <property type="entry name" value="DPPIV_N"/>
    <property type="match status" value="1"/>
</dbReference>
<name>A0A131YS98_RHIAP</name>
<feature type="region of interest" description="Disordered" evidence="1">
    <location>
        <begin position="81"/>
        <end position="111"/>
    </location>
</feature>
<evidence type="ECO:0000259" key="3">
    <source>
        <dbReference type="Pfam" id="PF00930"/>
    </source>
</evidence>
<sequence>MEGLVAEGGSSPEPCAIGEAGLVVTKRSWQQLRQAVRQTRCRLYGLASRLPSSVTFGKGRLYFLSPLTEGRESSLHYVDLPPPQAQGGSSESTGLAGSGIEGAAGAGATPSSATAPVLQWRPLLDPKFHRCHPPGRLSREEQLQWERRRLMAWGITAFDYQAGRFVFPAGGSLFFCDDVPQGGPHFPVELRTSLSCARLNAQLCPCNGDVVAFVAAGDLWVTHLGSGAEARLTHTRSEGASVSESPVSVGIPSYVTQEEFNRYVGFWWCPTIDAVGTYRILYEVVDENDVEVLQLPSFGEDGMAGTEEHRFPRAGSPNARSSLALAQFSLSHTGQIEQVCLLSLTEPLSSLSPSSEYLLRAGWTPDGSAVWAELLDRPQQRLQLLLFPLSCFQPAEGLQQASAQSLLLWQETSQVWINVHDVLIFLRPESPQELRLLWASEESGFRHLYLLRLRTDGQAPCTALPLPSGHGSDRLVSKTQLTSGDWEVSEKDIWVDENRRLIYFVGLKDTPLERHLYVVGLDGQLPVSRLTEPGYSHTVFMDQGCSMFVTVKSSLSEPPSSAVYRLSQSEEPSCPPSPHLVAVLLEPSKPVVMPLLDGANVRGYQEPELFSHTISSGHTVFGLVFRPAHLEPQHRYPTVLTIYGGPEVQLVTNSFKGMRHLRQHLLASENYVVVVLDCRGSRHRGIDFESHIKGRMGTVEIADHVEVLQWLAQEKDYIDLSRVAIHGWSYGGYLSLMGLAQRPDIFKVAVAGAPVTSWELYDTGYTERYMGSPQDNPQGYRRGSVLSYISQLPSEQNRLLIVHGLMDENVHFTHTSQLVAALVKAGKPYQLQVYPAERHSLRHLDTSEHYETTLLSFLQDNL</sequence>
<dbReference type="SUPFAM" id="SSF53474">
    <property type="entry name" value="alpha/beta-Hydrolases"/>
    <property type="match status" value="1"/>
</dbReference>
<dbReference type="Gene3D" id="2.140.10.30">
    <property type="entry name" value="Dipeptidylpeptidase IV, N-terminal domain"/>
    <property type="match status" value="1"/>
</dbReference>
<dbReference type="InterPro" id="IPR001375">
    <property type="entry name" value="Peptidase_S9_cat"/>
</dbReference>
<dbReference type="EMBL" id="GEDV01007571">
    <property type="protein sequence ID" value="JAP80986.1"/>
    <property type="molecule type" value="Transcribed_RNA"/>
</dbReference>
<dbReference type="InterPro" id="IPR050278">
    <property type="entry name" value="Serine_Prot_S9B/DPPIV"/>
</dbReference>
<dbReference type="GO" id="GO:0008236">
    <property type="term" value="F:serine-type peptidase activity"/>
    <property type="evidence" value="ECO:0007669"/>
    <property type="project" value="InterPro"/>
</dbReference>
<evidence type="ECO:0000313" key="4">
    <source>
        <dbReference type="EMBL" id="JAP80986.1"/>
    </source>
</evidence>
<evidence type="ECO:0000259" key="2">
    <source>
        <dbReference type="Pfam" id="PF00326"/>
    </source>
</evidence>
<dbReference type="GO" id="GO:0006508">
    <property type="term" value="P:proteolysis"/>
    <property type="evidence" value="ECO:0007669"/>
    <property type="project" value="InterPro"/>
</dbReference>
<dbReference type="Pfam" id="PF00326">
    <property type="entry name" value="Peptidase_S9"/>
    <property type="match status" value="1"/>
</dbReference>
<protein>
    <submittedName>
        <fullName evidence="4">Dipeptidyl peptidase 9</fullName>
    </submittedName>
</protein>
<organism evidence="4">
    <name type="scientific">Rhipicephalus appendiculatus</name>
    <name type="common">Brown ear tick</name>
    <dbReference type="NCBI Taxonomy" id="34631"/>
    <lineage>
        <taxon>Eukaryota</taxon>
        <taxon>Metazoa</taxon>
        <taxon>Ecdysozoa</taxon>
        <taxon>Arthropoda</taxon>
        <taxon>Chelicerata</taxon>
        <taxon>Arachnida</taxon>
        <taxon>Acari</taxon>
        <taxon>Parasitiformes</taxon>
        <taxon>Ixodida</taxon>
        <taxon>Ixodoidea</taxon>
        <taxon>Ixodidae</taxon>
        <taxon>Rhipicephalinae</taxon>
        <taxon>Rhipicephalus</taxon>
        <taxon>Rhipicephalus</taxon>
    </lineage>
</organism>
<accession>A0A131YS98</accession>
<dbReference type="SUPFAM" id="SSF82171">
    <property type="entry name" value="DPP6 N-terminal domain-like"/>
    <property type="match status" value="1"/>
</dbReference>
<evidence type="ECO:0000256" key="1">
    <source>
        <dbReference type="SAM" id="MobiDB-lite"/>
    </source>
</evidence>
<dbReference type="InterPro" id="IPR002469">
    <property type="entry name" value="Peptidase_S9B_N"/>
</dbReference>
<dbReference type="PANTHER" id="PTHR11731">
    <property type="entry name" value="PROTEASE FAMILY S9B,C DIPEPTIDYL-PEPTIDASE IV-RELATED"/>
    <property type="match status" value="1"/>
</dbReference>
<feature type="compositionally biased region" description="Gly residues" evidence="1">
    <location>
        <begin position="96"/>
        <end position="105"/>
    </location>
</feature>
<feature type="domain" description="Peptidase S9 prolyl oligopeptidase catalytic" evidence="2">
    <location>
        <begin position="661"/>
        <end position="861"/>
    </location>
</feature>
<feature type="domain" description="Dipeptidylpeptidase IV N-terminal" evidence="3">
    <location>
        <begin position="199"/>
        <end position="558"/>
    </location>
</feature>
<reference evidence="4" key="1">
    <citation type="journal article" date="2016" name="Ticks Tick Borne Dis.">
        <title>De novo assembly and annotation of the salivary gland transcriptome of Rhipicephalus appendiculatus male and female ticks during blood feeding.</title>
        <authorList>
            <person name="de Castro M.H."/>
            <person name="de Klerk D."/>
            <person name="Pienaar R."/>
            <person name="Latif A.A."/>
            <person name="Rees D.J."/>
            <person name="Mans B.J."/>
        </authorList>
    </citation>
    <scope>NUCLEOTIDE SEQUENCE</scope>
    <source>
        <tissue evidence="4">Salivary glands</tissue>
    </source>
</reference>